<dbReference type="Proteomes" id="UP000184517">
    <property type="component" value="Unassembled WGS sequence"/>
</dbReference>
<accession>A0A1M4VBT5</accession>
<dbReference type="Gene3D" id="1.10.10.60">
    <property type="entry name" value="Homeodomain-like"/>
    <property type="match status" value="1"/>
</dbReference>
<evidence type="ECO:0000259" key="1">
    <source>
        <dbReference type="PROSITE" id="PS01124"/>
    </source>
</evidence>
<dbReference type="GO" id="GO:0043565">
    <property type="term" value="F:sequence-specific DNA binding"/>
    <property type="evidence" value="ECO:0007669"/>
    <property type="project" value="InterPro"/>
</dbReference>
<feature type="domain" description="HTH araC/xylS-type" evidence="1">
    <location>
        <begin position="157"/>
        <end position="260"/>
    </location>
</feature>
<organism evidence="2 3">
    <name type="scientific">Marinomonas polaris DSM 16579</name>
    <dbReference type="NCBI Taxonomy" id="1122206"/>
    <lineage>
        <taxon>Bacteria</taxon>
        <taxon>Pseudomonadati</taxon>
        <taxon>Pseudomonadota</taxon>
        <taxon>Gammaproteobacteria</taxon>
        <taxon>Oceanospirillales</taxon>
        <taxon>Oceanospirillaceae</taxon>
        <taxon>Marinomonas</taxon>
    </lineage>
</organism>
<dbReference type="AlphaFoldDB" id="A0A1M4VBT5"/>
<dbReference type="STRING" id="1122206.SAMN02745753_00617"/>
<evidence type="ECO:0000313" key="3">
    <source>
        <dbReference type="Proteomes" id="UP000184517"/>
    </source>
</evidence>
<dbReference type="RefSeq" id="WP_072838256.1">
    <property type="nucleotide sequence ID" value="NZ_FQVF01000003.1"/>
</dbReference>
<gene>
    <name evidence="2" type="ORF">SAMN02745753_00617</name>
</gene>
<evidence type="ECO:0000313" key="2">
    <source>
        <dbReference type="EMBL" id="SHE66445.1"/>
    </source>
</evidence>
<keyword evidence="3" id="KW-1185">Reference proteome</keyword>
<dbReference type="InterPro" id="IPR018060">
    <property type="entry name" value="HTH_AraC"/>
</dbReference>
<keyword evidence="2" id="KW-0238">DNA-binding</keyword>
<dbReference type="PROSITE" id="PS01124">
    <property type="entry name" value="HTH_ARAC_FAMILY_2"/>
    <property type="match status" value="1"/>
</dbReference>
<proteinExistence type="predicted"/>
<dbReference type="GO" id="GO:0003700">
    <property type="term" value="F:DNA-binding transcription factor activity"/>
    <property type="evidence" value="ECO:0007669"/>
    <property type="project" value="InterPro"/>
</dbReference>
<protein>
    <submittedName>
        <fullName evidence="2">AraC-type DNA-binding protein</fullName>
    </submittedName>
</protein>
<dbReference type="EMBL" id="FQVF01000003">
    <property type="protein sequence ID" value="SHE66445.1"/>
    <property type="molecule type" value="Genomic_DNA"/>
</dbReference>
<reference evidence="3" key="1">
    <citation type="submission" date="2016-11" db="EMBL/GenBank/DDBJ databases">
        <authorList>
            <person name="Varghese N."/>
            <person name="Submissions S."/>
        </authorList>
    </citation>
    <scope>NUCLEOTIDE SEQUENCE [LARGE SCALE GENOMIC DNA]</scope>
    <source>
        <strain evidence="3">DSM 16579</strain>
    </source>
</reference>
<name>A0A1M4VBT5_9GAMM</name>
<sequence length="276" mass="31632">MKAHHSIPAQYCFALDFNNYNERIVHYSNISVLYYQFSTSVFNETIVIADGCADFQFCCDDGCQSAILWGSVITPTTINYQQEKMYCGIRISTSVSRRLSFIPYAEIINLGIPLGAVIKDDSCLLDDLTLAVSFSSRIKILENWLKESGALDGYKVDLIDYCIDKIINSHGTKRITDISNDIGISERLLRKKFNKSIGMSPKQYSRIVRFQNIISDVLYGESFQKNNHTDFMGFSYYDDSHLIKDFKFFTQMTPSFFLEKMLDINITRNDASDLIK</sequence>